<dbReference type="EMBL" id="CADEPI010000324">
    <property type="protein sequence ID" value="CAB3383798.1"/>
    <property type="molecule type" value="Genomic_DNA"/>
</dbReference>
<organism evidence="1 2">
    <name type="scientific">Cloeon dipterum</name>
    <dbReference type="NCBI Taxonomy" id="197152"/>
    <lineage>
        <taxon>Eukaryota</taxon>
        <taxon>Metazoa</taxon>
        <taxon>Ecdysozoa</taxon>
        <taxon>Arthropoda</taxon>
        <taxon>Hexapoda</taxon>
        <taxon>Insecta</taxon>
        <taxon>Pterygota</taxon>
        <taxon>Palaeoptera</taxon>
        <taxon>Ephemeroptera</taxon>
        <taxon>Pisciforma</taxon>
        <taxon>Baetidae</taxon>
        <taxon>Cloeon</taxon>
    </lineage>
</organism>
<accession>A0A8S1DU22</accession>
<keyword evidence="2" id="KW-1185">Reference proteome</keyword>
<dbReference type="Proteomes" id="UP000494165">
    <property type="component" value="Unassembled WGS sequence"/>
</dbReference>
<name>A0A8S1DU22_9INSE</name>
<dbReference type="AlphaFoldDB" id="A0A8S1DU22"/>
<evidence type="ECO:0000313" key="1">
    <source>
        <dbReference type="EMBL" id="CAB3383798.1"/>
    </source>
</evidence>
<comment type="caution">
    <text evidence="1">The sequence shown here is derived from an EMBL/GenBank/DDBJ whole genome shotgun (WGS) entry which is preliminary data.</text>
</comment>
<evidence type="ECO:0000313" key="2">
    <source>
        <dbReference type="Proteomes" id="UP000494165"/>
    </source>
</evidence>
<gene>
    <name evidence="1" type="ORF">CLODIP_2_CD03475</name>
</gene>
<protein>
    <submittedName>
        <fullName evidence="1">Uncharacterized protein</fullName>
    </submittedName>
</protein>
<proteinExistence type="predicted"/>
<sequence>MKRGTCGSQTEMAAHSFDLAKRAELLQFLIRKSKEECNNILANINRSDTLENPLHFSQLVKCVGEDNLYEIYDKVTKDKVKTCFERENGSNKEVSEEEIEQTLHSLRLISSLYIRKTRRVEQVVGSGVKREDLERLNDLEIATCVDGEVSFTHETFAEFLTAQKFVKDIQDSVALPV</sequence>
<reference evidence="1 2" key="1">
    <citation type="submission" date="2020-04" db="EMBL/GenBank/DDBJ databases">
        <authorList>
            <person name="Alioto T."/>
            <person name="Alioto T."/>
            <person name="Gomez Garrido J."/>
        </authorList>
    </citation>
    <scope>NUCLEOTIDE SEQUENCE [LARGE SCALE GENOMIC DNA]</scope>
</reference>